<evidence type="ECO:0000313" key="5">
    <source>
        <dbReference type="Proteomes" id="UP000886724"/>
    </source>
</evidence>
<dbReference type="PANTHER" id="PTHR43191">
    <property type="entry name" value="RRNA METHYLTRANSFERASE 3"/>
    <property type="match status" value="1"/>
</dbReference>
<feature type="domain" description="tRNA/rRNA methyltransferase SpoU type" evidence="3">
    <location>
        <begin position="95"/>
        <end position="231"/>
    </location>
</feature>
<organism evidence="4 5">
    <name type="scientific">Candidatus Erysipelatoclostridium merdavium</name>
    <dbReference type="NCBI Taxonomy" id="2838566"/>
    <lineage>
        <taxon>Bacteria</taxon>
        <taxon>Bacillati</taxon>
        <taxon>Bacillota</taxon>
        <taxon>Erysipelotrichia</taxon>
        <taxon>Erysipelotrichales</taxon>
        <taxon>Erysipelotrichales incertae sedis</taxon>
    </lineage>
</organism>
<accession>A0A9D2BNU3</accession>
<dbReference type="InterPro" id="IPR029028">
    <property type="entry name" value="Alpha/beta_knot_MTases"/>
</dbReference>
<dbReference type="InterPro" id="IPR051259">
    <property type="entry name" value="rRNA_Methyltransferase"/>
</dbReference>
<dbReference type="GO" id="GO:0003723">
    <property type="term" value="F:RNA binding"/>
    <property type="evidence" value="ECO:0007669"/>
    <property type="project" value="InterPro"/>
</dbReference>
<keyword evidence="2" id="KW-0808">Transferase</keyword>
<evidence type="ECO:0000313" key="4">
    <source>
        <dbReference type="EMBL" id="HIX82317.1"/>
    </source>
</evidence>
<reference evidence="4" key="1">
    <citation type="journal article" date="2021" name="PeerJ">
        <title>Extensive microbial diversity within the chicken gut microbiome revealed by metagenomics and culture.</title>
        <authorList>
            <person name="Gilroy R."/>
            <person name="Ravi A."/>
            <person name="Getino M."/>
            <person name="Pursley I."/>
            <person name="Horton D.L."/>
            <person name="Alikhan N.F."/>
            <person name="Baker D."/>
            <person name="Gharbi K."/>
            <person name="Hall N."/>
            <person name="Watson M."/>
            <person name="Adriaenssens E.M."/>
            <person name="Foster-Nyarko E."/>
            <person name="Jarju S."/>
            <person name="Secka A."/>
            <person name="Antonio M."/>
            <person name="Oren A."/>
            <person name="Chaudhuri R.R."/>
            <person name="La Ragione R."/>
            <person name="Hildebrand F."/>
            <person name="Pallen M.J."/>
        </authorList>
    </citation>
    <scope>NUCLEOTIDE SEQUENCE</scope>
    <source>
        <strain evidence="4">ChiGjej1B1-14440</strain>
    </source>
</reference>
<reference evidence="4" key="2">
    <citation type="submission" date="2021-04" db="EMBL/GenBank/DDBJ databases">
        <authorList>
            <person name="Gilroy R."/>
        </authorList>
    </citation>
    <scope>NUCLEOTIDE SEQUENCE</scope>
    <source>
        <strain evidence="4">ChiGjej1B1-14440</strain>
    </source>
</reference>
<dbReference type="GO" id="GO:0032259">
    <property type="term" value="P:methylation"/>
    <property type="evidence" value="ECO:0007669"/>
    <property type="project" value="UniProtKB-KW"/>
</dbReference>
<dbReference type="GO" id="GO:0006396">
    <property type="term" value="P:RNA processing"/>
    <property type="evidence" value="ECO:0007669"/>
    <property type="project" value="InterPro"/>
</dbReference>
<dbReference type="SUPFAM" id="SSF75217">
    <property type="entry name" value="alpha/beta knot"/>
    <property type="match status" value="1"/>
</dbReference>
<keyword evidence="1 4" id="KW-0489">Methyltransferase</keyword>
<proteinExistence type="predicted"/>
<dbReference type="AlphaFoldDB" id="A0A9D2BNU3"/>
<dbReference type="Pfam" id="PF00588">
    <property type="entry name" value="SpoU_methylase"/>
    <property type="match status" value="1"/>
</dbReference>
<protein>
    <submittedName>
        <fullName evidence="4">TrmH family RNA methyltransferase</fullName>
    </submittedName>
</protein>
<dbReference type="CDD" id="cd18082">
    <property type="entry name" value="SpoU-like_family"/>
    <property type="match status" value="1"/>
</dbReference>
<gene>
    <name evidence="4" type="ORF">H9980_10165</name>
</gene>
<evidence type="ECO:0000256" key="1">
    <source>
        <dbReference type="ARBA" id="ARBA00022603"/>
    </source>
</evidence>
<dbReference type="Proteomes" id="UP000886724">
    <property type="component" value="Unassembled WGS sequence"/>
</dbReference>
<dbReference type="InterPro" id="IPR029026">
    <property type="entry name" value="tRNA_m1G_MTases_N"/>
</dbReference>
<dbReference type="Gene3D" id="3.40.1280.10">
    <property type="match status" value="1"/>
</dbReference>
<name>A0A9D2BNU3_9FIRM</name>
<dbReference type="GO" id="GO:0008173">
    <property type="term" value="F:RNA methyltransferase activity"/>
    <property type="evidence" value="ECO:0007669"/>
    <property type="project" value="InterPro"/>
</dbReference>
<dbReference type="InterPro" id="IPR001537">
    <property type="entry name" value="SpoU_MeTrfase"/>
</dbReference>
<sequence>MKIKTYQKDFDYTYTLGVFETIELLKSKPEQVIRVYLKSNSHLNQGVALISELCQKHHIEVVESDKTINKLSKKDNCFAIAIIKKYPSVLNDGNHVVLVNPGDMGNMGTIIRTMLGFGYNDLAIIRPGVDVFSPRVIRSSMGAVFNINFAYYDSFDEYLAKYPDRNIYPLMLKGAENIHRFKIPEKKYSLVFGNESSGLPDEYLNYGQSIFIPHTDKIDSLNLSMALGITLCYFSKDNFIDKTVLRD</sequence>
<evidence type="ECO:0000259" key="3">
    <source>
        <dbReference type="Pfam" id="PF00588"/>
    </source>
</evidence>
<dbReference type="EMBL" id="DXET01000227">
    <property type="protein sequence ID" value="HIX82317.1"/>
    <property type="molecule type" value="Genomic_DNA"/>
</dbReference>
<evidence type="ECO:0000256" key="2">
    <source>
        <dbReference type="ARBA" id="ARBA00022679"/>
    </source>
</evidence>
<dbReference type="PANTHER" id="PTHR43191:SF7">
    <property type="entry name" value="OBP33PEP LIKE PROTEIN"/>
    <property type="match status" value="1"/>
</dbReference>
<comment type="caution">
    <text evidence="4">The sequence shown here is derived from an EMBL/GenBank/DDBJ whole genome shotgun (WGS) entry which is preliminary data.</text>
</comment>